<organism evidence="1 2">
    <name type="scientific">Ancylostoma ceylanicum</name>
    <dbReference type="NCBI Taxonomy" id="53326"/>
    <lineage>
        <taxon>Eukaryota</taxon>
        <taxon>Metazoa</taxon>
        <taxon>Ecdysozoa</taxon>
        <taxon>Nematoda</taxon>
        <taxon>Chromadorea</taxon>
        <taxon>Rhabditida</taxon>
        <taxon>Rhabditina</taxon>
        <taxon>Rhabditomorpha</taxon>
        <taxon>Strongyloidea</taxon>
        <taxon>Ancylostomatidae</taxon>
        <taxon>Ancylostomatinae</taxon>
        <taxon>Ancylostoma</taxon>
    </lineage>
</organism>
<accession>A0A0D6M765</accession>
<dbReference type="EMBL" id="KE124786">
    <property type="protein sequence ID" value="EPB79994.1"/>
    <property type="molecule type" value="Genomic_DNA"/>
</dbReference>
<dbReference type="AlphaFoldDB" id="A0A0D6M765"/>
<keyword evidence="2" id="KW-1185">Reference proteome</keyword>
<name>A0A0D6M765_9BILA</name>
<evidence type="ECO:0000313" key="2">
    <source>
        <dbReference type="Proteomes" id="UP000054495"/>
    </source>
</evidence>
<evidence type="ECO:0000313" key="1">
    <source>
        <dbReference type="EMBL" id="EPB79994.1"/>
    </source>
</evidence>
<dbReference type="Proteomes" id="UP000054495">
    <property type="component" value="Unassembled WGS sequence"/>
</dbReference>
<gene>
    <name evidence="1" type="ORF">ANCCEY_00943</name>
</gene>
<reference evidence="1 2" key="1">
    <citation type="submission" date="2013-05" db="EMBL/GenBank/DDBJ databases">
        <title>Draft genome of the parasitic nematode Anyclostoma ceylanicum.</title>
        <authorList>
            <person name="Mitreva M."/>
        </authorList>
    </citation>
    <scope>NUCLEOTIDE SEQUENCE [LARGE SCALE GENOMIC DNA]</scope>
</reference>
<proteinExistence type="predicted"/>
<protein>
    <submittedName>
        <fullName evidence="1">Uncharacterized protein</fullName>
    </submittedName>
</protein>
<sequence>MDYRPGVLSGRQIYWCPDGQVRKKCPLSINVREIGLTFEFSKRNIPENRNEASETCHLPYCPSPSDSDENIYCCQFFTFGVVDEEFDILLLLILACHSDHKVDRTPINMVAR</sequence>